<dbReference type="InterPro" id="IPR019539">
    <property type="entry name" value="GalKase_N"/>
</dbReference>
<reference evidence="15 16" key="1">
    <citation type="submission" date="2021-03" db="EMBL/GenBank/DDBJ databases">
        <title>Flavobacterium Flabelliformis Sp. Nov. And Flavobacterium Geliluteum Sp. Nov., Two Novel Multidrug Resistant Psychrophilic Species Isolated From Antarctica.</title>
        <authorList>
            <person name="Kralova S."/>
            <person name="Busse H.J."/>
            <person name="Bezdicek M."/>
            <person name="Nykrynova M."/>
            <person name="Kroupova E."/>
            <person name="Krsek D."/>
            <person name="Sedlacek I."/>
        </authorList>
    </citation>
    <scope>NUCLEOTIDE SEQUENCE [LARGE SCALE GENOMIC DNA]</scope>
    <source>
        <strain evidence="15 16">P7388</strain>
    </source>
</reference>
<comment type="similarity">
    <text evidence="1">Belongs to the GHMP kinase family. GalK subfamily.</text>
</comment>
<dbReference type="AlphaFoldDB" id="A0A941AWZ6"/>
<gene>
    <name evidence="15" type="primary">galK</name>
    <name evidence="15" type="ORF">J3495_04550</name>
</gene>
<feature type="domain" description="GHMP kinase C-terminal" evidence="13">
    <location>
        <begin position="285"/>
        <end position="364"/>
    </location>
</feature>
<dbReference type="PANTHER" id="PTHR10457">
    <property type="entry name" value="MEVALONATE KINASE/GALACTOKINASE"/>
    <property type="match status" value="1"/>
</dbReference>
<dbReference type="PRINTS" id="PR00959">
    <property type="entry name" value="MEVGALKINASE"/>
</dbReference>
<comment type="caution">
    <text evidence="15">The sequence shown here is derived from an EMBL/GenBank/DDBJ whole genome shotgun (WGS) entry which is preliminary data.</text>
</comment>
<dbReference type="PROSITE" id="PS00627">
    <property type="entry name" value="GHMP_KINASES_ATP"/>
    <property type="match status" value="1"/>
</dbReference>
<evidence type="ECO:0000256" key="11">
    <source>
        <dbReference type="NCBIfam" id="TIGR00131"/>
    </source>
</evidence>
<dbReference type="SUPFAM" id="SSF55060">
    <property type="entry name" value="GHMP Kinase, C-terminal domain"/>
    <property type="match status" value="1"/>
</dbReference>
<keyword evidence="5" id="KW-0547">Nucleotide-binding</keyword>
<keyword evidence="2" id="KW-0963">Cytoplasm</keyword>
<dbReference type="Proteomes" id="UP000675047">
    <property type="component" value="Unassembled WGS sequence"/>
</dbReference>
<evidence type="ECO:0000256" key="10">
    <source>
        <dbReference type="ARBA" id="ARBA00023277"/>
    </source>
</evidence>
<accession>A0A941AWZ6</accession>
<dbReference type="EMBL" id="JAGFBV010000005">
    <property type="protein sequence ID" value="MBP4137351.1"/>
    <property type="molecule type" value="Genomic_DNA"/>
</dbReference>
<dbReference type="InterPro" id="IPR020568">
    <property type="entry name" value="Ribosomal_Su5_D2-typ_SF"/>
</dbReference>
<dbReference type="InterPro" id="IPR006206">
    <property type="entry name" value="Mevalonate/galactokinase"/>
</dbReference>
<dbReference type="GO" id="GO:0006012">
    <property type="term" value="P:galactose metabolic process"/>
    <property type="evidence" value="ECO:0007669"/>
    <property type="project" value="UniProtKB-UniRule"/>
</dbReference>
<dbReference type="NCBIfam" id="TIGR00131">
    <property type="entry name" value="gal_kin"/>
    <property type="match status" value="1"/>
</dbReference>
<dbReference type="GO" id="GO:0005524">
    <property type="term" value="F:ATP binding"/>
    <property type="evidence" value="ECO:0007669"/>
    <property type="project" value="UniProtKB-UniRule"/>
</dbReference>
<evidence type="ECO:0000256" key="6">
    <source>
        <dbReference type="ARBA" id="ARBA00022777"/>
    </source>
</evidence>
<dbReference type="GO" id="GO:0004335">
    <property type="term" value="F:galactokinase activity"/>
    <property type="evidence" value="ECO:0007669"/>
    <property type="project" value="UniProtKB-UniRule"/>
</dbReference>
<dbReference type="SUPFAM" id="SSF54211">
    <property type="entry name" value="Ribosomal protein S5 domain 2-like"/>
    <property type="match status" value="1"/>
</dbReference>
<dbReference type="Pfam" id="PF00288">
    <property type="entry name" value="GHMP_kinases_N"/>
    <property type="match status" value="1"/>
</dbReference>
<dbReference type="Pfam" id="PF10509">
    <property type="entry name" value="GalKase_gal_bdg"/>
    <property type="match status" value="1"/>
</dbReference>
<dbReference type="PIRSF" id="PIRSF000530">
    <property type="entry name" value="Galactokinase"/>
    <property type="match status" value="1"/>
</dbReference>
<organism evidence="15 16">
    <name type="scientific">Flavobacterium geliluteum</name>
    <dbReference type="NCBI Taxonomy" id="2816120"/>
    <lineage>
        <taxon>Bacteria</taxon>
        <taxon>Pseudomonadati</taxon>
        <taxon>Bacteroidota</taxon>
        <taxon>Flavobacteriia</taxon>
        <taxon>Flavobacteriales</taxon>
        <taxon>Flavobacteriaceae</taxon>
        <taxon>Flavobacterium</taxon>
    </lineage>
</organism>
<dbReference type="EC" id="2.7.1.6" evidence="11"/>
<keyword evidence="8" id="KW-0460">Magnesium</keyword>
<keyword evidence="9" id="KW-0299">Galactose metabolism</keyword>
<keyword evidence="4" id="KW-0479">Metal-binding</keyword>
<dbReference type="FunFam" id="3.30.230.10:FF:000017">
    <property type="entry name" value="Galactokinase"/>
    <property type="match status" value="1"/>
</dbReference>
<evidence type="ECO:0000256" key="2">
    <source>
        <dbReference type="ARBA" id="ARBA00022490"/>
    </source>
</evidence>
<dbReference type="InterPro" id="IPR006203">
    <property type="entry name" value="GHMP_knse_ATP-bd_CS"/>
</dbReference>
<proteinExistence type="inferred from homology"/>
<keyword evidence="10" id="KW-0119">Carbohydrate metabolism</keyword>
<sequence length="390" mass="44032">MNTTLIQTTTAFFEKAFGSTPEKVVLSPGRINIIGEHIDYNDGYVLPAAIDKVICFAFEKNNTTKSRIIAIDLNEEFEVDLTKKILLSDVVWTNYILGVIKQLQDNGFLFEGFNCVFSSNIPIGSGLSSSAALECGMIFGIKEVFDLTIEKKDIALLGQKAEHWVGVNCGIMDQFSSVHGLENKVIKLDCNTLEFEYHNADFKDYSVVLFDSNVKHSLFTSEYNTRRNECEEGLSIIKKHFPEIKSFRDCSEDQLLSIKDEMNTTIFKRIYYVIKEISRVNRACEALDNGNIKLLGQLLFETHEGLSKEYEVSCNELDMLVDTAKEDNSIIGSRMMGGGFGGCTINFIKKGHENDVKNKFSFHYLNTFGINLKFYDIKISNGTQLNTTKN</sequence>
<dbReference type="InterPro" id="IPR013750">
    <property type="entry name" value="GHMP_kinase_C_dom"/>
</dbReference>
<feature type="domain" description="Galactokinase N-terminal" evidence="14">
    <location>
        <begin position="12"/>
        <end position="59"/>
    </location>
</feature>
<evidence type="ECO:0000256" key="1">
    <source>
        <dbReference type="ARBA" id="ARBA00006566"/>
    </source>
</evidence>
<evidence type="ECO:0000256" key="9">
    <source>
        <dbReference type="ARBA" id="ARBA00023144"/>
    </source>
</evidence>
<dbReference type="PROSITE" id="PS00106">
    <property type="entry name" value="GALACTOKINASE"/>
    <property type="match status" value="1"/>
</dbReference>
<dbReference type="Gene3D" id="3.30.70.890">
    <property type="entry name" value="GHMP kinase, C-terminal domain"/>
    <property type="match status" value="1"/>
</dbReference>
<evidence type="ECO:0000259" key="12">
    <source>
        <dbReference type="Pfam" id="PF00288"/>
    </source>
</evidence>
<evidence type="ECO:0000259" key="14">
    <source>
        <dbReference type="Pfam" id="PF10509"/>
    </source>
</evidence>
<evidence type="ECO:0000256" key="8">
    <source>
        <dbReference type="ARBA" id="ARBA00022842"/>
    </source>
</evidence>
<evidence type="ECO:0000256" key="7">
    <source>
        <dbReference type="ARBA" id="ARBA00022840"/>
    </source>
</evidence>
<dbReference type="GO" id="GO:0005829">
    <property type="term" value="C:cytosol"/>
    <property type="evidence" value="ECO:0007669"/>
    <property type="project" value="TreeGrafter"/>
</dbReference>
<dbReference type="Gene3D" id="3.30.230.10">
    <property type="match status" value="1"/>
</dbReference>
<name>A0A941AWZ6_9FLAO</name>
<dbReference type="FunFam" id="3.30.70.890:FF:000001">
    <property type="entry name" value="Galactokinase"/>
    <property type="match status" value="1"/>
</dbReference>
<dbReference type="PANTHER" id="PTHR10457:SF7">
    <property type="entry name" value="GALACTOKINASE-RELATED"/>
    <property type="match status" value="1"/>
</dbReference>
<keyword evidence="6" id="KW-0418">Kinase</keyword>
<evidence type="ECO:0000256" key="3">
    <source>
        <dbReference type="ARBA" id="ARBA00022679"/>
    </source>
</evidence>
<evidence type="ECO:0000313" key="16">
    <source>
        <dbReference type="Proteomes" id="UP000675047"/>
    </source>
</evidence>
<dbReference type="PRINTS" id="PR00473">
    <property type="entry name" value="GALCTOKINASE"/>
</dbReference>
<dbReference type="GO" id="GO:0046872">
    <property type="term" value="F:metal ion binding"/>
    <property type="evidence" value="ECO:0007669"/>
    <property type="project" value="UniProtKB-KW"/>
</dbReference>
<dbReference type="Pfam" id="PF08544">
    <property type="entry name" value="GHMP_kinases_C"/>
    <property type="match status" value="1"/>
</dbReference>
<dbReference type="RefSeq" id="WP_210665388.1">
    <property type="nucleotide sequence ID" value="NZ_JAGFBV010000005.1"/>
</dbReference>
<evidence type="ECO:0000256" key="5">
    <source>
        <dbReference type="ARBA" id="ARBA00022741"/>
    </source>
</evidence>
<protein>
    <recommendedName>
        <fullName evidence="11">Galactokinase</fullName>
        <ecNumber evidence="11">2.7.1.6</ecNumber>
    </recommendedName>
</protein>
<feature type="domain" description="GHMP kinase N-terminal" evidence="12">
    <location>
        <begin position="94"/>
        <end position="180"/>
    </location>
</feature>
<dbReference type="InterPro" id="IPR014721">
    <property type="entry name" value="Ribsml_uS5_D2-typ_fold_subgr"/>
</dbReference>
<dbReference type="InterPro" id="IPR019741">
    <property type="entry name" value="Galactokinase_CS"/>
</dbReference>
<evidence type="ECO:0000259" key="13">
    <source>
        <dbReference type="Pfam" id="PF08544"/>
    </source>
</evidence>
<evidence type="ECO:0000256" key="4">
    <source>
        <dbReference type="ARBA" id="ARBA00022723"/>
    </source>
</evidence>
<dbReference type="InterPro" id="IPR006204">
    <property type="entry name" value="GHMP_kinase_N_dom"/>
</dbReference>
<dbReference type="InterPro" id="IPR036554">
    <property type="entry name" value="GHMP_kinase_C_sf"/>
</dbReference>
<dbReference type="InterPro" id="IPR000705">
    <property type="entry name" value="Galactokinase"/>
</dbReference>
<evidence type="ECO:0000313" key="15">
    <source>
        <dbReference type="EMBL" id="MBP4137351.1"/>
    </source>
</evidence>
<keyword evidence="16" id="KW-1185">Reference proteome</keyword>
<keyword evidence="7" id="KW-0067">ATP-binding</keyword>
<keyword evidence="3 15" id="KW-0808">Transferase</keyword>